<organism evidence="1 2">
    <name type="scientific">Candidatus Marinarcus aquaticus</name>
    <dbReference type="NCBI Taxonomy" id="2044504"/>
    <lineage>
        <taxon>Bacteria</taxon>
        <taxon>Pseudomonadati</taxon>
        <taxon>Campylobacterota</taxon>
        <taxon>Epsilonproteobacteria</taxon>
        <taxon>Campylobacterales</taxon>
        <taxon>Arcobacteraceae</taxon>
        <taxon>Candidatus Marinarcus</taxon>
    </lineage>
</organism>
<protein>
    <submittedName>
        <fullName evidence="1">Uncharacterized protein</fullName>
    </submittedName>
</protein>
<comment type="caution">
    <text evidence="1">The sequence shown here is derived from an EMBL/GenBank/DDBJ whole genome shotgun (WGS) entry which is preliminary data.</text>
</comment>
<dbReference type="Proteomes" id="UP000290657">
    <property type="component" value="Unassembled WGS sequence"/>
</dbReference>
<dbReference type="EMBL" id="PDKN01000003">
    <property type="protein sequence ID" value="RXJ58176.1"/>
    <property type="molecule type" value="Genomic_DNA"/>
</dbReference>
<dbReference type="AlphaFoldDB" id="A0A4Q0XTP4"/>
<gene>
    <name evidence="1" type="ORF">CRV04_06620</name>
</gene>
<dbReference type="Pfam" id="PF22491">
    <property type="entry name" value="DUF6988"/>
    <property type="match status" value="1"/>
</dbReference>
<proteinExistence type="predicted"/>
<evidence type="ECO:0000313" key="1">
    <source>
        <dbReference type="EMBL" id="RXJ58176.1"/>
    </source>
</evidence>
<dbReference type="OrthoDB" id="6058394at2"/>
<reference evidence="1 2" key="1">
    <citation type="submission" date="2017-10" db="EMBL/GenBank/DDBJ databases">
        <title>Genomics of the genus Arcobacter.</title>
        <authorList>
            <person name="Perez-Cataluna A."/>
            <person name="Figueras M.J."/>
        </authorList>
    </citation>
    <scope>NUCLEOTIDE SEQUENCE [LARGE SCALE GENOMIC DNA]</scope>
    <source>
        <strain evidence="1 2">CECT 8987</strain>
    </source>
</reference>
<sequence>MNITTYIETSKQIEDEITHVLAGRTCNSERESIVAGYLSLVQQHHKAIRVLIANGLYSSAFALGRPMLEALYRGTWLGVAATDDEVEAFNRNKEFSFKSQYILAKAIDEVIGDDTFYTVLEENATLLNSMTHGGMEQIGRQFNETGNVIESSFKEEELFELLSNAHANMGMMLLTFNIFQQDLALESLAKQLLE</sequence>
<keyword evidence="2" id="KW-1185">Reference proteome</keyword>
<dbReference type="RefSeq" id="WP_128996039.1">
    <property type="nucleotide sequence ID" value="NZ_PDKN01000003.1"/>
</dbReference>
<dbReference type="InterPro" id="IPR054257">
    <property type="entry name" value="DUF6988"/>
</dbReference>
<name>A0A4Q0XTP4_9BACT</name>
<accession>A0A4Q0XTP4</accession>
<evidence type="ECO:0000313" key="2">
    <source>
        <dbReference type="Proteomes" id="UP000290657"/>
    </source>
</evidence>